<keyword evidence="4 7" id="KW-0560">Oxidoreductase</keyword>
<dbReference type="EMBL" id="JADCTT010000001">
    <property type="protein sequence ID" value="KAF9760436.1"/>
    <property type="molecule type" value="Genomic_DNA"/>
</dbReference>
<dbReference type="SUPFAM" id="SSF48264">
    <property type="entry name" value="Cytochrome P450"/>
    <property type="match status" value="1"/>
</dbReference>
<evidence type="ECO:0000256" key="2">
    <source>
        <dbReference type="ARBA" id="ARBA00022617"/>
    </source>
</evidence>
<keyword evidence="3 7" id="KW-0479">Metal-binding</keyword>
<protein>
    <recommendedName>
        <fullName evidence="10">Cytochrome P450 55A3</fullName>
    </recommendedName>
</protein>
<evidence type="ECO:0000256" key="4">
    <source>
        <dbReference type="ARBA" id="ARBA00023002"/>
    </source>
</evidence>
<reference evidence="8" key="1">
    <citation type="submission" date="2020-10" db="EMBL/GenBank/DDBJ databases">
        <title>High-Quality Genome Resource of Clonostachys rosea strain S41 by Oxford Nanopore Long-Read Sequencing.</title>
        <authorList>
            <person name="Wang H."/>
        </authorList>
    </citation>
    <scope>NUCLEOTIDE SEQUENCE</scope>
    <source>
        <strain evidence="8">S41</strain>
    </source>
</reference>
<dbReference type="CDD" id="cd11030">
    <property type="entry name" value="CYP105-like"/>
    <property type="match status" value="1"/>
</dbReference>
<evidence type="ECO:0000256" key="5">
    <source>
        <dbReference type="ARBA" id="ARBA00023004"/>
    </source>
</evidence>
<dbReference type="PROSITE" id="PS00086">
    <property type="entry name" value="CYTOCHROME_P450"/>
    <property type="match status" value="1"/>
</dbReference>
<evidence type="ECO:0000256" key="1">
    <source>
        <dbReference type="ARBA" id="ARBA00010617"/>
    </source>
</evidence>
<dbReference type="PANTHER" id="PTHR46696">
    <property type="entry name" value="P450, PUTATIVE (EUROFUNG)-RELATED"/>
    <property type="match status" value="1"/>
</dbReference>
<dbReference type="FunFam" id="1.10.630.10:FF:000018">
    <property type="entry name" value="Cytochrome P450 monooxygenase"/>
    <property type="match status" value="1"/>
</dbReference>
<dbReference type="PRINTS" id="PR00359">
    <property type="entry name" value="BP450"/>
</dbReference>
<dbReference type="InterPro" id="IPR017972">
    <property type="entry name" value="Cyt_P450_CS"/>
</dbReference>
<evidence type="ECO:0000313" key="8">
    <source>
        <dbReference type="EMBL" id="KAF9760436.1"/>
    </source>
</evidence>
<dbReference type="Gene3D" id="1.10.630.10">
    <property type="entry name" value="Cytochrome P450"/>
    <property type="match status" value="1"/>
</dbReference>
<comment type="similarity">
    <text evidence="1 7">Belongs to the cytochrome P450 family.</text>
</comment>
<dbReference type="GO" id="GO:0020037">
    <property type="term" value="F:heme binding"/>
    <property type="evidence" value="ECO:0007669"/>
    <property type="project" value="InterPro"/>
</dbReference>
<keyword evidence="2 7" id="KW-0349">Heme</keyword>
<dbReference type="GO" id="GO:0016705">
    <property type="term" value="F:oxidoreductase activity, acting on paired donors, with incorporation or reduction of molecular oxygen"/>
    <property type="evidence" value="ECO:0007669"/>
    <property type="project" value="InterPro"/>
</dbReference>
<dbReference type="InterPro" id="IPR002397">
    <property type="entry name" value="Cyt_P450_B"/>
</dbReference>
<gene>
    <name evidence="8" type="ORF">IM811_002130</name>
</gene>
<evidence type="ECO:0000256" key="7">
    <source>
        <dbReference type="RuleBase" id="RU000461"/>
    </source>
</evidence>
<comment type="caution">
    <text evidence="8">The sequence shown here is derived from an EMBL/GenBank/DDBJ whole genome shotgun (WGS) entry which is preliminary data.</text>
</comment>
<keyword evidence="6 7" id="KW-0503">Monooxygenase</keyword>
<sequence>MATEIAPRFPFQRASALEPPAEYALLRAREPVSRVTLFDGSQAWLAVKYEDVCKISTDTRLSKERTRPGFPELSAGGKAAAKNKPTFVDMDSPAHMNQRGMVEPFFVKEKIEAMKPYIQRTIDGLLDSMIAKGCADPIDLVENFALPVPSYIIYTILGVPFADLEYLTAQNAIRSNGSATAQEASLANQELLDYLAKLVDQRLEEPQNDLISKLVVEQLRNSHIEKSDAVQIAFLLLVAGNATMVNMINLGVVVLMQHPEHYEALKADPSLVPGFVQELCRYHTGSSLAMKRVAKVDIELGGKTIRAGEGIIAANASANRDESIFPHPDEFDIRRDFAGHDALGFGFGPHRCIAEHLAIAELELVFATLFRRLPNLKVSIPTEELECSPRHKDVGILKLPVVW</sequence>
<dbReference type="Proteomes" id="UP000616885">
    <property type="component" value="Unassembled WGS sequence"/>
</dbReference>
<dbReference type="Pfam" id="PF00067">
    <property type="entry name" value="p450"/>
    <property type="match status" value="1"/>
</dbReference>
<proteinExistence type="inferred from homology"/>
<dbReference type="AlphaFoldDB" id="A0A8H7NQY3"/>
<organism evidence="8 9">
    <name type="scientific">Bionectria ochroleuca</name>
    <name type="common">Gliocladium roseum</name>
    <dbReference type="NCBI Taxonomy" id="29856"/>
    <lineage>
        <taxon>Eukaryota</taxon>
        <taxon>Fungi</taxon>
        <taxon>Dikarya</taxon>
        <taxon>Ascomycota</taxon>
        <taxon>Pezizomycotina</taxon>
        <taxon>Sordariomycetes</taxon>
        <taxon>Hypocreomycetidae</taxon>
        <taxon>Hypocreales</taxon>
        <taxon>Bionectriaceae</taxon>
        <taxon>Clonostachys</taxon>
    </lineage>
</organism>
<dbReference type="PANTHER" id="PTHR46696:SF6">
    <property type="entry name" value="P450, PUTATIVE (EUROFUNG)-RELATED"/>
    <property type="match status" value="1"/>
</dbReference>
<accession>A0A8H7NQY3</accession>
<keyword evidence="5 7" id="KW-0408">Iron</keyword>
<name>A0A8H7NQY3_BIOOC</name>
<evidence type="ECO:0000256" key="6">
    <source>
        <dbReference type="ARBA" id="ARBA00023033"/>
    </source>
</evidence>
<dbReference type="InterPro" id="IPR001128">
    <property type="entry name" value="Cyt_P450"/>
</dbReference>
<evidence type="ECO:0000256" key="3">
    <source>
        <dbReference type="ARBA" id="ARBA00022723"/>
    </source>
</evidence>
<evidence type="ECO:0008006" key="10">
    <source>
        <dbReference type="Google" id="ProtNLM"/>
    </source>
</evidence>
<dbReference type="InterPro" id="IPR036396">
    <property type="entry name" value="Cyt_P450_sf"/>
</dbReference>
<dbReference type="GO" id="GO:0004497">
    <property type="term" value="F:monooxygenase activity"/>
    <property type="evidence" value="ECO:0007669"/>
    <property type="project" value="UniProtKB-KW"/>
</dbReference>
<dbReference type="GO" id="GO:0005506">
    <property type="term" value="F:iron ion binding"/>
    <property type="evidence" value="ECO:0007669"/>
    <property type="project" value="InterPro"/>
</dbReference>
<evidence type="ECO:0000313" key="9">
    <source>
        <dbReference type="Proteomes" id="UP000616885"/>
    </source>
</evidence>